<keyword evidence="4" id="KW-1185">Reference proteome</keyword>
<dbReference type="PRINTS" id="PR00364">
    <property type="entry name" value="DISEASERSIST"/>
</dbReference>
<dbReference type="FunFam" id="3.40.50.300:FF:001091">
    <property type="entry name" value="Probable disease resistance protein At1g61300"/>
    <property type="match status" value="1"/>
</dbReference>
<reference evidence="3 4" key="1">
    <citation type="journal article" date="2020" name="IScience">
        <title>Genome Sequencing of the Endangered Kingdonia uniflora (Circaeasteraceae, Ranunculales) Reveals Potential Mechanisms of Evolutionary Specialization.</title>
        <authorList>
            <person name="Sun Y."/>
            <person name="Deng T."/>
            <person name="Zhang A."/>
            <person name="Moore M.J."/>
            <person name="Landis J.B."/>
            <person name="Lin N."/>
            <person name="Zhang H."/>
            <person name="Zhang X."/>
            <person name="Huang J."/>
            <person name="Zhang X."/>
            <person name="Sun H."/>
            <person name="Wang H."/>
        </authorList>
    </citation>
    <scope>NUCLEOTIDE SEQUENCE [LARGE SCALE GENOMIC DNA]</scope>
    <source>
        <strain evidence="3">TB1705</strain>
        <tissue evidence="3">Leaf</tissue>
    </source>
</reference>
<feature type="domain" description="NB-ARC" evidence="2">
    <location>
        <begin position="183"/>
        <end position="327"/>
    </location>
</feature>
<gene>
    <name evidence="3" type="ORF">GIB67_004056</name>
</gene>
<comment type="caution">
    <text evidence="3">The sequence shown here is derived from an EMBL/GenBank/DDBJ whole genome shotgun (WGS) entry which is preliminary data.</text>
</comment>
<evidence type="ECO:0000256" key="1">
    <source>
        <dbReference type="ARBA" id="ARBA00022821"/>
    </source>
</evidence>
<dbReference type="Pfam" id="PF00931">
    <property type="entry name" value="NB-ARC"/>
    <property type="match status" value="1"/>
</dbReference>
<sequence length="334" mass="37502">MFLSSFSSSTTQQASDIYSTDFHTLAITTMEIIAPPVINLAKSAAVPAYRHIGYLFRYKKYVNDLHRKVEDDLLRLENDVNGRVNLARDNGDVIHEVVQQWIVEVDKVRDEVAEMCRQAGKINSCFKGWGSSRYRLGKKSSKKIAIVEDLLTEGRSFSIAANHAPVPPRAVEHLDAFTSRKAIKKELIQVLADGKTNLVGVYGMEGVGKTSLVKEVRQEVEKFKLFDKVVSVTVSQNPDLKGIQRQIAENLDMKIEEESIPIRAARLSKRLKQEKSILLILDGVWTRLELAEVGIIPYTDGQNTCKVLITSRNLDVCYSMGTTKNIEIQGLCYV</sequence>
<evidence type="ECO:0000313" key="3">
    <source>
        <dbReference type="EMBL" id="KAF6169664.1"/>
    </source>
</evidence>
<keyword evidence="1" id="KW-0611">Plant defense</keyword>
<dbReference type="InterPro" id="IPR050905">
    <property type="entry name" value="Plant_NBS-LRR"/>
</dbReference>
<dbReference type="EMBL" id="JACGCM010000628">
    <property type="protein sequence ID" value="KAF6169664.1"/>
    <property type="molecule type" value="Genomic_DNA"/>
</dbReference>
<evidence type="ECO:0000313" key="4">
    <source>
        <dbReference type="Proteomes" id="UP000541444"/>
    </source>
</evidence>
<dbReference type="GO" id="GO:0006952">
    <property type="term" value="P:defense response"/>
    <property type="evidence" value="ECO:0007669"/>
    <property type="project" value="UniProtKB-KW"/>
</dbReference>
<dbReference type="PANTHER" id="PTHR33463:SF198">
    <property type="entry name" value="RPP4C3"/>
    <property type="match status" value="1"/>
</dbReference>
<evidence type="ECO:0000259" key="2">
    <source>
        <dbReference type="Pfam" id="PF00931"/>
    </source>
</evidence>
<dbReference type="Gene3D" id="3.40.50.300">
    <property type="entry name" value="P-loop containing nucleotide triphosphate hydrolases"/>
    <property type="match status" value="1"/>
</dbReference>
<accession>A0A7J7NRS0</accession>
<dbReference type="SUPFAM" id="SSF52540">
    <property type="entry name" value="P-loop containing nucleoside triphosphate hydrolases"/>
    <property type="match status" value="1"/>
</dbReference>
<dbReference type="Proteomes" id="UP000541444">
    <property type="component" value="Unassembled WGS sequence"/>
</dbReference>
<dbReference type="GO" id="GO:0043531">
    <property type="term" value="F:ADP binding"/>
    <property type="evidence" value="ECO:0007669"/>
    <property type="project" value="InterPro"/>
</dbReference>
<proteinExistence type="predicted"/>
<name>A0A7J7NRS0_9MAGN</name>
<dbReference type="OrthoDB" id="664960at2759"/>
<dbReference type="AlphaFoldDB" id="A0A7J7NRS0"/>
<dbReference type="PANTHER" id="PTHR33463">
    <property type="entry name" value="NB-ARC DOMAIN-CONTAINING PROTEIN-RELATED"/>
    <property type="match status" value="1"/>
</dbReference>
<dbReference type="InterPro" id="IPR002182">
    <property type="entry name" value="NB-ARC"/>
</dbReference>
<dbReference type="InterPro" id="IPR027417">
    <property type="entry name" value="P-loop_NTPase"/>
</dbReference>
<protein>
    <recommendedName>
        <fullName evidence="2">NB-ARC domain-containing protein</fullName>
    </recommendedName>
</protein>
<organism evidence="3 4">
    <name type="scientific">Kingdonia uniflora</name>
    <dbReference type="NCBI Taxonomy" id="39325"/>
    <lineage>
        <taxon>Eukaryota</taxon>
        <taxon>Viridiplantae</taxon>
        <taxon>Streptophyta</taxon>
        <taxon>Embryophyta</taxon>
        <taxon>Tracheophyta</taxon>
        <taxon>Spermatophyta</taxon>
        <taxon>Magnoliopsida</taxon>
        <taxon>Ranunculales</taxon>
        <taxon>Circaeasteraceae</taxon>
        <taxon>Kingdonia</taxon>
    </lineage>
</organism>